<feature type="chain" id="PRO_5008340546" description="Copper amine oxidase-like N-terminal domain-containing protein" evidence="1">
    <location>
        <begin position="30"/>
        <end position="379"/>
    </location>
</feature>
<evidence type="ECO:0000313" key="3">
    <source>
        <dbReference type="Proteomes" id="UP000092024"/>
    </source>
</evidence>
<name>A0A1A5YQE0_9BACL</name>
<protein>
    <recommendedName>
        <fullName evidence="4">Copper amine oxidase-like N-terminal domain-containing protein</fullName>
    </recommendedName>
</protein>
<dbReference type="STRING" id="1844972.A7K91_08935"/>
<reference evidence="2 3" key="1">
    <citation type="submission" date="2016-05" db="EMBL/GenBank/DDBJ databases">
        <title>Paenibacillus oryzae. sp. nov., isolated from the rice root.</title>
        <authorList>
            <person name="Zhang J."/>
            <person name="Zhang X."/>
        </authorList>
    </citation>
    <scope>NUCLEOTIDE SEQUENCE [LARGE SCALE GENOMIC DNA]</scope>
    <source>
        <strain evidence="2 3">1DrF-4</strain>
    </source>
</reference>
<dbReference type="EMBL" id="LYPA01000031">
    <property type="protein sequence ID" value="OBR67837.1"/>
    <property type="molecule type" value="Genomic_DNA"/>
</dbReference>
<sequence>MKKRRVFVIKKFLLGLICGLALFAATAAAASNEIRALISSIAVSYHVGGETLDTKDDGSIALNYKGQLYVPLRTFAETLGASVYYHGPANGERAKVEVYSEDDRDLTVRDKEGYVRAGYLERTSFTYNEAGKTLTGSPEVSGTIRFVKSIPAGKELAFALTDKSGKQYGLSGRVTLKTLHNRETSLYQKMPGDLALFTAPLPLLDNLEELELTPVVIDKRDWSFAQHPVEGCACGAGGMNGHPLAVNIDYRDVGSQMKENTPWIVTMINFDDDSHVTLTHPISFTINIYRADESRKIVRTLTTKAFEGTVYRMRGAVQTEIVWDWKDSNGNPVAPGQYAAQMVLPQTATGHWGENEGSETSFTLEDSMQAVSYTDVTKQ</sequence>
<dbReference type="OrthoDB" id="2597123at2"/>
<keyword evidence="3" id="KW-1185">Reference proteome</keyword>
<comment type="caution">
    <text evidence="2">The sequence shown here is derived from an EMBL/GenBank/DDBJ whole genome shotgun (WGS) entry which is preliminary data.</text>
</comment>
<feature type="signal peptide" evidence="1">
    <location>
        <begin position="1"/>
        <end position="29"/>
    </location>
</feature>
<accession>A0A1A5YQE0</accession>
<dbReference type="Proteomes" id="UP000092024">
    <property type="component" value="Unassembled WGS sequence"/>
</dbReference>
<gene>
    <name evidence="2" type="ORF">A7K91_08935</name>
</gene>
<dbReference type="Gene3D" id="2.60.40.4070">
    <property type="match status" value="1"/>
</dbReference>
<evidence type="ECO:0000313" key="2">
    <source>
        <dbReference type="EMBL" id="OBR67837.1"/>
    </source>
</evidence>
<dbReference type="AlphaFoldDB" id="A0A1A5YQE0"/>
<organism evidence="2 3">
    <name type="scientific">Paenibacillus oryzae</name>
    <dbReference type="NCBI Taxonomy" id="1844972"/>
    <lineage>
        <taxon>Bacteria</taxon>
        <taxon>Bacillati</taxon>
        <taxon>Bacillota</taxon>
        <taxon>Bacilli</taxon>
        <taxon>Bacillales</taxon>
        <taxon>Paenibacillaceae</taxon>
        <taxon>Paenibacillus</taxon>
    </lineage>
</organism>
<proteinExistence type="predicted"/>
<keyword evidence="1" id="KW-0732">Signal</keyword>
<dbReference type="RefSeq" id="WP_068680257.1">
    <property type="nucleotide sequence ID" value="NZ_LYPA01000031.1"/>
</dbReference>
<evidence type="ECO:0000256" key="1">
    <source>
        <dbReference type="SAM" id="SignalP"/>
    </source>
</evidence>
<evidence type="ECO:0008006" key="4">
    <source>
        <dbReference type="Google" id="ProtNLM"/>
    </source>
</evidence>